<keyword evidence="2 5" id="KW-0547">Nucleotide-binding</keyword>
<dbReference type="PANTHER" id="PTHR36510">
    <property type="entry name" value="GLUTAMATE--CYSTEINE LIGASE 2-RELATED"/>
    <property type="match status" value="1"/>
</dbReference>
<evidence type="ECO:0000313" key="6">
    <source>
        <dbReference type="EMBL" id="RKF26742.1"/>
    </source>
</evidence>
<dbReference type="InterPro" id="IPR011793">
    <property type="entry name" value="YbdK"/>
</dbReference>
<comment type="similarity">
    <text evidence="5">Belongs to the glutamate--cysteine ligase type 2 family. YbdK subfamily.</text>
</comment>
<evidence type="ECO:0000256" key="3">
    <source>
        <dbReference type="ARBA" id="ARBA00022840"/>
    </source>
</evidence>
<evidence type="ECO:0000256" key="1">
    <source>
        <dbReference type="ARBA" id="ARBA00022598"/>
    </source>
</evidence>
<keyword evidence="1 5" id="KW-0436">Ligase</keyword>
<dbReference type="GO" id="GO:0042398">
    <property type="term" value="P:modified amino acid biosynthetic process"/>
    <property type="evidence" value="ECO:0007669"/>
    <property type="project" value="InterPro"/>
</dbReference>
<dbReference type="Pfam" id="PF04107">
    <property type="entry name" value="GCS2"/>
    <property type="match status" value="1"/>
</dbReference>
<comment type="catalytic activity">
    <reaction evidence="4 5">
        <text>L-cysteine + L-glutamate + ATP = gamma-L-glutamyl-L-cysteine + ADP + phosphate + H(+)</text>
        <dbReference type="Rhea" id="RHEA:13285"/>
        <dbReference type="ChEBI" id="CHEBI:15378"/>
        <dbReference type="ChEBI" id="CHEBI:29985"/>
        <dbReference type="ChEBI" id="CHEBI:30616"/>
        <dbReference type="ChEBI" id="CHEBI:35235"/>
        <dbReference type="ChEBI" id="CHEBI:43474"/>
        <dbReference type="ChEBI" id="CHEBI:58173"/>
        <dbReference type="ChEBI" id="CHEBI:456216"/>
        <dbReference type="EC" id="6.3.2.2"/>
    </reaction>
</comment>
<dbReference type="NCBIfam" id="TIGR02050">
    <property type="entry name" value="gshA_cyan_rel"/>
    <property type="match status" value="1"/>
</dbReference>
<keyword evidence="3 5" id="KW-0067">ATP-binding</keyword>
<comment type="function">
    <text evidence="5">ATP-dependent carboxylate-amine ligase which exhibits weak glutamate--cysteine ligase activity.</text>
</comment>
<dbReference type="Proteomes" id="UP000285744">
    <property type="component" value="Unassembled WGS sequence"/>
</dbReference>
<reference evidence="6 7" key="1">
    <citation type="journal article" date="2018" name="Int. J. Syst. Evol. Microbiol.">
        <title>Micromonospora globbae sp. nov., an endophytic actinomycete isolated from roots of Globba winitii C. H. Wright.</title>
        <authorList>
            <person name="Kuncharoen N."/>
            <person name="Pittayakhajonwut P."/>
            <person name="Tanasupawat S."/>
        </authorList>
    </citation>
    <scope>NUCLEOTIDE SEQUENCE [LARGE SCALE GENOMIC DNA]</scope>
    <source>
        <strain evidence="6 7">WPS1-2</strain>
    </source>
</reference>
<dbReference type="InterPro" id="IPR050141">
    <property type="entry name" value="GCL_type2/YbdK_subfam"/>
</dbReference>
<dbReference type="Gene3D" id="3.30.590.20">
    <property type="match status" value="1"/>
</dbReference>
<gene>
    <name evidence="6" type="ORF">D7I43_14970</name>
</gene>
<dbReference type="RefSeq" id="WP_120329092.1">
    <property type="nucleotide sequence ID" value="NZ_CP109307.1"/>
</dbReference>
<proteinExistence type="inferred from homology"/>
<name>A0A420F188_9ACTN</name>
<dbReference type="EC" id="6.3.2.2" evidence="5"/>
<comment type="caution">
    <text evidence="6">The sequence shown here is derived from an EMBL/GenBank/DDBJ whole genome shotgun (WGS) entry which is preliminary data.</text>
</comment>
<dbReference type="InterPro" id="IPR006336">
    <property type="entry name" value="GCS2"/>
</dbReference>
<dbReference type="NCBIfam" id="NF010041">
    <property type="entry name" value="PRK13517.1-1"/>
    <property type="match status" value="1"/>
</dbReference>
<dbReference type="EMBL" id="RAQQ01000009">
    <property type="protein sequence ID" value="RKF26742.1"/>
    <property type="molecule type" value="Genomic_DNA"/>
</dbReference>
<protein>
    <recommendedName>
        <fullName evidence="5">Putative glutamate--cysteine ligase 2</fullName>
        <ecNumber evidence="5">6.3.2.2</ecNumber>
    </recommendedName>
    <alternativeName>
        <fullName evidence="5">Gamma-glutamylcysteine synthetase 2</fullName>
        <shortName evidence="5">GCS 2</shortName>
        <shortName evidence="5">Gamma-GCS 2</shortName>
    </alternativeName>
</protein>
<sequence length="379" mass="41386">MTGQLAEAPGRVTDGTDLLTVGVEEEFLLVDPHTGTAVPAVDLVLEQVPPELRGQVEREFQTSQIEIGSPPGLELRSIRHSLGVLRAALAEAAERAGVRLLAIGTGPVDGPVPPVVDKPRFDRMVERFRLLVPGPGNNGMHVHVGVPDPETGVQVLNHVRPWLPTLHAVTANSPFARGEDTGYASWRSVEWERWPSVAPTPYLESHEHYERLIRQLIASGVMLDEGMLYWYARLSARYPTVEIRIGDVCPSVDDAVLVAALVRAMVATAIEDIDAGRPAIRTDHHLLVGAHWRAAHDGLEGAGVDLTTGDVRPAWDLLERFVERVRPALERHGDWDDVADLLGGLRRHGTGAARQRAVFARTGRLADVVEDVARQTRGA</sequence>
<dbReference type="SUPFAM" id="SSF55931">
    <property type="entry name" value="Glutamine synthetase/guanido kinase"/>
    <property type="match status" value="1"/>
</dbReference>
<dbReference type="HAMAP" id="MF_01609">
    <property type="entry name" value="Glu_cys_ligase_2"/>
    <property type="match status" value="1"/>
</dbReference>
<evidence type="ECO:0000256" key="5">
    <source>
        <dbReference type="HAMAP-Rule" id="MF_01609"/>
    </source>
</evidence>
<dbReference type="InterPro" id="IPR014746">
    <property type="entry name" value="Gln_synth/guanido_kin_cat_dom"/>
</dbReference>
<dbReference type="GO" id="GO:0005524">
    <property type="term" value="F:ATP binding"/>
    <property type="evidence" value="ECO:0007669"/>
    <property type="project" value="UniProtKB-KW"/>
</dbReference>
<dbReference type="PANTHER" id="PTHR36510:SF1">
    <property type="entry name" value="GLUTAMATE--CYSTEINE LIGASE 2-RELATED"/>
    <property type="match status" value="1"/>
</dbReference>
<accession>A0A420F188</accession>
<evidence type="ECO:0000313" key="7">
    <source>
        <dbReference type="Proteomes" id="UP000285744"/>
    </source>
</evidence>
<dbReference type="OrthoDB" id="9803842at2"/>
<evidence type="ECO:0000256" key="4">
    <source>
        <dbReference type="ARBA" id="ARBA00048819"/>
    </source>
</evidence>
<dbReference type="AlphaFoldDB" id="A0A420F188"/>
<dbReference type="GO" id="GO:0004357">
    <property type="term" value="F:glutamate-cysteine ligase activity"/>
    <property type="evidence" value="ECO:0007669"/>
    <property type="project" value="UniProtKB-EC"/>
</dbReference>
<organism evidence="6 7">
    <name type="scientific">Micromonospora globbae</name>
    <dbReference type="NCBI Taxonomy" id="1894969"/>
    <lineage>
        <taxon>Bacteria</taxon>
        <taxon>Bacillati</taxon>
        <taxon>Actinomycetota</taxon>
        <taxon>Actinomycetes</taxon>
        <taxon>Micromonosporales</taxon>
        <taxon>Micromonosporaceae</taxon>
        <taxon>Micromonospora</taxon>
    </lineage>
</organism>
<evidence type="ECO:0000256" key="2">
    <source>
        <dbReference type="ARBA" id="ARBA00022741"/>
    </source>
</evidence>